<reference evidence="4" key="1">
    <citation type="submission" date="2017-09" db="EMBL/GenBank/DDBJ databases">
        <authorList>
            <person name="Varghese N."/>
            <person name="Submissions S."/>
        </authorList>
    </citation>
    <scope>NUCLEOTIDE SEQUENCE [LARGE SCALE GENOMIC DNA]</scope>
    <source>
        <strain evidence="4">JKS000234</strain>
    </source>
</reference>
<protein>
    <submittedName>
        <fullName evidence="3">Plasmid maintenance system antidote protein, XRE family</fullName>
    </submittedName>
</protein>
<evidence type="ECO:0000313" key="3">
    <source>
        <dbReference type="EMBL" id="SOD39711.1"/>
    </source>
</evidence>
<organism evidence="3 4">
    <name type="scientific">Candidatus Pantoea floridensis</name>
    <dbReference type="NCBI Taxonomy" id="1938870"/>
    <lineage>
        <taxon>Bacteria</taxon>
        <taxon>Pseudomonadati</taxon>
        <taxon>Pseudomonadota</taxon>
        <taxon>Gammaproteobacteria</taxon>
        <taxon>Enterobacterales</taxon>
        <taxon>Erwiniaceae</taxon>
        <taxon>Pantoea</taxon>
    </lineage>
</organism>
<accession>A0A286BZY9</accession>
<dbReference type="Proteomes" id="UP000219271">
    <property type="component" value="Unassembled WGS sequence"/>
</dbReference>
<dbReference type="GO" id="GO:0003677">
    <property type="term" value="F:DNA binding"/>
    <property type="evidence" value="ECO:0007669"/>
    <property type="project" value="InterPro"/>
</dbReference>
<feature type="domain" description="HTH cro/C1-type" evidence="2">
    <location>
        <begin position="13"/>
        <end position="67"/>
    </location>
</feature>
<dbReference type="SMART" id="SM00530">
    <property type="entry name" value="HTH_XRE"/>
    <property type="match status" value="1"/>
</dbReference>
<dbReference type="InterPro" id="IPR001387">
    <property type="entry name" value="Cro/C1-type_HTH"/>
</dbReference>
<dbReference type="EMBL" id="OCMY01000001">
    <property type="protein sequence ID" value="SOD39711.1"/>
    <property type="molecule type" value="Genomic_DNA"/>
</dbReference>
<gene>
    <name evidence="3" type="ORF">SAMN06273570_4165</name>
</gene>
<dbReference type="PROSITE" id="PS50943">
    <property type="entry name" value="HTH_CROC1"/>
    <property type="match status" value="1"/>
</dbReference>
<dbReference type="AlphaFoldDB" id="A0A286BZY9"/>
<feature type="region of interest" description="Disordered" evidence="1">
    <location>
        <begin position="78"/>
        <end position="102"/>
    </location>
</feature>
<dbReference type="OrthoDB" id="9793869at2"/>
<proteinExistence type="predicted"/>
<sequence length="102" mass="11531">MVRILTPHPGEEIKRLLNILNVSQNRLAFDIGESPVLIHRLLKRKSALTPVLAIKIAKAISSTPEALLEMQARHDISRARRTETAENVPIYPLPERFQDSSE</sequence>
<dbReference type="SUPFAM" id="SSF47413">
    <property type="entry name" value="lambda repressor-like DNA-binding domains"/>
    <property type="match status" value="1"/>
</dbReference>
<dbReference type="RefSeq" id="WP_097097485.1">
    <property type="nucleotide sequence ID" value="NZ_OCMY01000001.1"/>
</dbReference>
<dbReference type="InterPro" id="IPR010982">
    <property type="entry name" value="Lambda_DNA-bd_dom_sf"/>
</dbReference>
<evidence type="ECO:0000256" key="1">
    <source>
        <dbReference type="SAM" id="MobiDB-lite"/>
    </source>
</evidence>
<dbReference type="InterPro" id="IPR013430">
    <property type="entry name" value="Toxin_antidote_HigA"/>
</dbReference>
<dbReference type="NCBIfam" id="TIGR02607">
    <property type="entry name" value="antidote_HigA"/>
    <property type="match status" value="1"/>
</dbReference>
<dbReference type="CDD" id="cd00093">
    <property type="entry name" value="HTH_XRE"/>
    <property type="match status" value="1"/>
</dbReference>
<name>A0A286BZY9_9GAMM</name>
<evidence type="ECO:0000259" key="2">
    <source>
        <dbReference type="PROSITE" id="PS50943"/>
    </source>
</evidence>
<keyword evidence="4" id="KW-1185">Reference proteome</keyword>
<dbReference type="Pfam" id="PF01381">
    <property type="entry name" value="HTH_3"/>
    <property type="match status" value="1"/>
</dbReference>
<evidence type="ECO:0000313" key="4">
    <source>
        <dbReference type="Proteomes" id="UP000219271"/>
    </source>
</evidence>
<dbReference type="Gene3D" id="1.10.260.40">
    <property type="entry name" value="lambda repressor-like DNA-binding domains"/>
    <property type="match status" value="1"/>
</dbReference>